<proteinExistence type="predicted"/>
<dbReference type="EMBL" id="PXVC01000001">
    <property type="protein sequence ID" value="PSI02923.1"/>
    <property type="molecule type" value="Genomic_DNA"/>
</dbReference>
<dbReference type="AlphaFoldDB" id="A0A2P7EIA5"/>
<comment type="caution">
    <text evidence="1">The sequence shown here is derived from an EMBL/GenBank/DDBJ whole genome shotgun (WGS) entry which is preliminary data.</text>
</comment>
<keyword evidence="2" id="KW-1185">Reference proteome</keyword>
<evidence type="ECO:0000313" key="1">
    <source>
        <dbReference type="EMBL" id="PSI02923.1"/>
    </source>
</evidence>
<protein>
    <submittedName>
        <fullName evidence="1">Uncharacterized protein</fullName>
    </submittedName>
</protein>
<evidence type="ECO:0000313" key="2">
    <source>
        <dbReference type="Proteomes" id="UP000240206"/>
    </source>
</evidence>
<dbReference type="RefSeq" id="WP_106498711.1">
    <property type="nucleotide sequence ID" value="NZ_PXVC01000001.1"/>
</dbReference>
<reference evidence="2" key="1">
    <citation type="submission" date="2018-03" db="EMBL/GenBank/DDBJ databases">
        <title>Ecological and genomic features of two cosmopolitan and abundant freshwater picocyanobacteria.</title>
        <authorList>
            <person name="Cabello-Yeves P.J."/>
            <person name="Picazo A."/>
            <person name="Camacho A."/>
            <person name="Callieri C."/>
            <person name="Rosselli R."/>
            <person name="Roda-Garcia J."/>
            <person name="Coutinho F.H."/>
            <person name="Rodriguez-Valera F."/>
        </authorList>
    </citation>
    <scope>NUCLEOTIDE SEQUENCE [LARGE SCALE GENOMIC DNA]</scope>
    <source>
        <strain evidence="2">Tous</strain>
    </source>
</reference>
<organism evidence="1 2">
    <name type="scientific">Synechococcus lacustris str. Tous</name>
    <dbReference type="NCBI Taxonomy" id="1910958"/>
    <lineage>
        <taxon>Bacteria</taxon>
        <taxon>Bacillati</taxon>
        <taxon>Cyanobacteriota</taxon>
        <taxon>Cyanophyceae</taxon>
        <taxon>Synechococcales</taxon>
        <taxon>Synechococcaceae</taxon>
        <taxon>Synechococcus</taxon>
    </lineage>
</organism>
<dbReference type="STRING" id="1910958.BTM30_05475"/>
<gene>
    <name evidence="1" type="ORF">C7K08_00665</name>
</gene>
<dbReference type="Proteomes" id="UP000240206">
    <property type="component" value="Unassembled WGS sequence"/>
</dbReference>
<sequence>MVDPIAVETVSPEPSASELLETIQELSSYRDRLRNDVVTLGQKLRLPKAKVDASLADHPELQRIEAILSQLQSQAQLG</sequence>
<accession>A0A2P7EIA5</accession>
<name>A0A2P7EIA5_9SYNE</name>